<dbReference type="VEuPathDB" id="GiardiaDB:QR46_1428"/>
<evidence type="ECO:0000256" key="2">
    <source>
        <dbReference type="SAM" id="MobiDB-lite"/>
    </source>
</evidence>
<feature type="coiled-coil region" evidence="1">
    <location>
        <begin position="197"/>
        <end position="252"/>
    </location>
</feature>
<reference evidence="3 4" key="2">
    <citation type="journal article" date="2013" name="Genome Biol. Evol.">
        <title>Genome sequencing of Giardia lamblia genotypes A2 and B isolates (DH and GS) and comparative analysis with the genomes of genotypes A1 and E (WB and Pig).</title>
        <authorList>
            <person name="Adam R.D."/>
            <person name="Dahlstrom E.W."/>
            <person name="Martens C.A."/>
            <person name="Bruno D.P."/>
            <person name="Barbian K.D."/>
            <person name="Ricklefs S.M."/>
            <person name="Hernandez M.M."/>
            <person name="Narla N.P."/>
            <person name="Patel R.B."/>
            <person name="Porcella S.F."/>
            <person name="Nash T.E."/>
        </authorList>
    </citation>
    <scope>NUCLEOTIDE SEQUENCE [LARGE SCALE GENOMIC DNA]</scope>
    <source>
        <strain evidence="3 4">DH</strain>
    </source>
</reference>
<organism evidence="3 4">
    <name type="scientific">Giardia intestinalis</name>
    <name type="common">Giardia lamblia</name>
    <dbReference type="NCBI Taxonomy" id="5741"/>
    <lineage>
        <taxon>Eukaryota</taxon>
        <taxon>Metamonada</taxon>
        <taxon>Diplomonadida</taxon>
        <taxon>Hexamitidae</taxon>
        <taxon>Giardiinae</taxon>
        <taxon>Giardia</taxon>
    </lineage>
</organism>
<feature type="compositionally biased region" description="Low complexity" evidence="2">
    <location>
        <begin position="27"/>
        <end position="37"/>
    </location>
</feature>
<sequence length="271" mass="30909">MRRTILVLPYPRAKIIMNPTELRQRRSAPSAPSAASSERLLQRRPRSAVKPEWNDLQQDHSKYRLTEDEIRRRRESRAPRPLTSQPLLGDRHITETRRPSSASKQDRKVSSASGGSGTQVSQMLHASQSSPQKAQNLMEYLIDDVEGSLTLRDTGKASAAPRSPVLNSEDYITSDTSKARRSPYKQASDPCGHLAVLQAVLQKLNHLTDRVDQLTERQTSIEEELRMALEENLELKREVELLRRDVRHQQEISTGQEYVSMEEVLERLKLV</sequence>
<dbReference type="VEuPathDB" id="GiardiaDB:DHA2_13143"/>
<dbReference type="VEuPathDB" id="GiardiaDB:GL50581_3147"/>
<feature type="compositionally biased region" description="Basic and acidic residues" evidence="2">
    <location>
        <begin position="89"/>
        <end position="109"/>
    </location>
</feature>
<gene>
    <name evidence="3" type="ORF">DHA2_13143</name>
</gene>
<feature type="compositionally biased region" description="Basic and acidic residues" evidence="2">
    <location>
        <begin position="57"/>
        <end position="78"/>
    </location>
</feature>
<protein>
    <submittedName>
        <fullName evidence="3">Uncharacterized protein</fullName>
    </submittedName>
</protein>
<feature type="region of interest" description="Disordered" evidence="2">
    <location>
        <begin position="20"/>
        <end position="132"/>
    </location>
</feature>
<dbReference type="VEuPathDB" id="GiardiaDB:GL50803_0013143"/>
<evidence type="ECO:0000313" key="4">
    <source>
        <dbReference type="Proteomes" id="UP000018320"/>
    </source>
</evidence>
<dbReference type="Proteomes" id="UP000018320">
    <property type="component" value="Unassembled WGS sequence"/>
</dbReference>
<keyword evidence="1" id="KW-0175">Coiled coil</keyword>
<dbReference type="AlphaFoldDB" id="V6THQ4"/>
<evidence type="ECO:0000256" key="1">
    <source>
        <dbReference type="SAM" id="Coils"/>
    </source>
</evidence>
<reference evidence="4" key="1">
    <citation type="submission" date="2012-02" db="EMBL/GenBank/DDBJ databases">
        <title>Genome sequencing of Giardia lamblia Genotypes A2 and B isolates (DH and GS) and comparative analysis with the genomes of Genotypes A1 and E (WB and Pig).</title>
        <authorList>
            <person name="Adam R."/>
            <person name="Dahlstrom E."/>
            <person name="Martens C."/>
            <person name="Bruno D."/>
            <person name="Barbian K."/>
            <person name="Porcella S.F."/>
            <person name="Nash T."/>
        </authorList>
    </citation>
    <scope>NUCLEOTIDE SEQUENCE</scope>
    <source>
        <strain evidence="4">DH</strain>
    </source>
</reference>
<proteinExistence type="predicted"/>
<name>V6THQ4_GIAIN</name>
<evidence type="ECO:0000313" key="3">
    <source>
        <dbReference type="EMBL" id="ESU36475.1"/>
    </source>
</evidence>
<accession>V6THQ4</accession>
<comment type="caution">
    <text evidence="3">The sequence shown here is derived from an EMBL/GenBank/DDBJ whole genome shotgun (WGS) entry which is preliminary data.</text>
</comment>
<dbReference type="EMBL" id="AHGT01000046">
    <property type="protein sequence ID" value="ESU36475.1"/>
    <property type="molecule type" value="Genomic_DNA"/>
</dbReference>
<feature type="compositionally biased region" description="Polar residues" evidence="2">
    <location>
        <begin position="110"/>
        <end position="132"/>
    </location>
</feature>